<evidence type="ECO:0000256" key="1">
    <source>
        <dbReference type="SAM" id="MobiDB-lite"/>
    </source>
</evidence>
<evidence type="ECO:0000313" key="4">
    <source>
        <dbReference type="Proteomes" id="UP000007730"/>
    </source>
</evidence>
<sequence length="204" mass="22111">MDHNTYPDSYIRGILTNIKSIAMVGASPVNVRPSYFAFKYLDQRGYDMIPVNPGQLGKTISGKPFVGSLREIGRPVDMVDIFRGSSHAMPIVEEALSLPVLPKVIWMQLGVRDDAAAAKAEAAGIQVVMNRCPKIEYGRLTSEIQWVGVNSRTISAKRAPIPTTGMRLSLNRPSVIGGSTAAADRVARERAAREKAEKDGNASS</sequence>
<name>B6JGT3_AFIC5</name>
<dbReference type="AlphaFoldDB" id="B6JGT3"/>
<reference evidence="3 4" key="1">
    <citation type="journal article" date="2011" name="J. Bacteriol.">
        <title>Complete genome sequences of the chemolithoautotrophic Oligotropha carboxidovorans strains OM4 and OM5.</title>
        <authorList>
            <person name="Volland S."/>
            <person name="Rachinger M."/>
            <person name="Strittmatter A."/>
            <person name="Daniel R."/>
            <person name="Gottschalk G."/>
            <person name="Meyer O."/>
        </authorList>
    </citation>
    <scope>NUCLEOTIDE SEQUENCE [LARGE SCALE GENOMIC DNA]</scope>
    <source>
        <strain evidence="4">ATCC 49405 / DSM 1227 / KCTC 32145 / OM5</strain>
    </source>
</reference>
<proteinExistence type="predicted"/>
<dbReference type="InterPro" id="IPR036291">
    <property type="entry name" value="NAD(P)-bd_dom_sf"/>
</dbReference>
<dbReference type="KEGG" id="ocg:OCA5_c21250"/>
<dbReference type="InterPro" id="IPR003781">
    <property type="entry name" value="CoA-bd"/>
</dbReference>
<feature type="domain" description="CoA-binding" evidence="2">
    <location>
        <begin position="15"/>
        <end position="111"/>
    </location>
</feature>
<dbReference type="Pfam" id="PF13380">
    <property type="entry name" value="CoA_binding_2"/>
    <property type="match status" value="1"/>
</dbReference>
<protein>
    <submittedName>
        <fullName evidence="3">Putative CoA-binding protein</fullName>
    </submittedName>
</protein>
<keyword evidence="4" id="KW-1185">Reference proteome</keyword>
<dbReference type="OrthoDB" id="9804695at2"/>
<dbReference type="eggNOG" id="COG1832">
    <property type="taxonomic scope" value="Bacteria"/>
</dbReference>
<dbReference type="RefSeq" id="WP_012563044.1">
    <property type="nucleotide sequence ID" value="NC_011386.1"/>
</dbReference>
<feature type="compositionally biased region" description="Basic and acidic residues" evidence="1">
    <location>
        <begin position="185"/>
        <end position="204"/>
    </location>
</feature>
<dbReference type="STRING" id="504832.OCA5_c21250"/>
<dbReference type="HOGENOM" id="CLU_112567_0_0_5"/>
<dbReference type="Gene3D" id="3.40.50.720">
    <property type="entry name" value="NAD(P)-binding Rossmann-like Domain"/>
    <property type="match status" value="1"/>
</dbReference>
<dbReference type="SMART" id="SM00881">
    <property type="entry name" value="CoA_binding"/>
    <property type="match status" value="1"/>
</dbReference>
<dbReference type="EMBL" id="CP002826">
    <property type="protein sequence ID" value="AEI06829.1"/>
    <property type="molecule type" value="Genomic_DNA"/>
</dbReference>
<dbReference type="KEGG" id="oca:OCAR_5893"/>
<dbReference type="PANTHER" id="PTHR33303:SF2">
    <property type="entry name" value="COA-BINDING DOMAIN-CONTAINING PROTEIN"/>
    <property type="match status" value="1"/>
</dbReference>
<dbReference type="Proteomes" id="UP000007730">
    <property type="component" value="Chromosome"/>
</dbReference>
<gene>
    <name evidence="3" type="ordered locus">OCA5_c21250</name>
</gene>
<organism evidence="3 4">
    <name type="scientific">Afipia carboxidovorans (strain ATCC 49405 / DSM 1227 / KCTC 32145 / OM5)</name>
    <name type="common">Oligotropha carboxidovorans</name>
    <dbReference type="NCBI Taxonomy" id="504832"/>
    <lineage>
        <taxon>Bacteria</taxon>
        <taxon>Pseudomonadati</taxon>
        <taxon>Pseudomonadota</taxon>
        <taxon>Alphaproteobacteria</taxon>
        <taxon>Hyphomicrobiales</taxon>
        <taxon>Nitrobacteraceae</taxon>
        <taxon>Afipia</taxon>
    </lineage>
</organism>
<dbReference type="SUPFAM" id="SSF51735">
    <property type="entry name" value="NAD(P)-binding Rossmann-fold domains"/>
    <property type="match status" value="1"/>
</dbReference>
<feature type="region of interest" description="Disordered" evidence="1">
    <location>
        <begin position="179"/>
        <end position="204"/>
    </location>
</feature>
<accession>B6JGT3</accession>
<evidence type="ECO:0000259" key="2">
    <source>
        <dbReference type="SMART" id="SM00881"/>
    </source>
</evidence>
<evidence type="ECO:0000313" key="3">
    <source>
        <dbReference type="EMBL" id="AEI06829.1"/>
    </source>
</evidence>
<dbReference type="PANTHER" id="PTHR33303">
    <property type="entry name" value="CYTOPLASMIC PROTEIN-RELATED"/>
    <property type="match status" value="1"/>
</dbReference>